<organism evidence="2 3">
    <name type="scientific">Kitasatospora viridis</name>
    <dbReference type="NCBI Taxonomy" id="281105"/>
    <lineage>
        <taxon>Bacteria</taxon>
        <taxon>Bacillati</taxon>
        <taxon>Actinomycetota</taxon>
        <taxon>Actinomycetes</taxon>
        <taxon>Kitasatosporales</taxon>
        <taxon>Streptomycetaceae</taxon>
        <taxon>Kitasatospora</taxon>
    </lineage>
</organism>
<accession>A0A561UIA8</accession>
<gene>
    <name evidence="2" type="ORF">FHX73_112922</name>
</gene>
<sequence>MATTRRQAAHDSGEDIWDRVAEAGDVGLPREEAMGRNTPAQFERGKAWIRDHQCANKKTGFVLVHSHYAATNNVDMNKLYASIRLHSLYKSVERVYKCALANLPADAKSDLSIMVLLKTCDDIFAAMKFLEEAGFSAQAAGEAAQGSSEASTASAKGRKTSGSAGRR</sequence>
<dbReference type="AlphaFoldDB" id="A0A561UIA8"/>
<dbReference type="Proteomes" id="UP000317940">
    <property type="component" value="Unassembled WGS sequence"/>
</dbReference>
<name>A0A561UIA8_9ACTN</name>
<protein>
    <submittedName>
        <fullName evidence="2">Uncharacterized protein</fullName>
    </submittedName>
</protein>
<dbReference type="OrthoDB" id="4241555at2"/>
<evidence type="ECO:0000313" key="3">
    <source>
        <dbReference type="Proteomes" id="UP000317940"/>
    </source>
</evidence>
<comment type="caution">
    <text evidence="2">The sequence shown here is derived from an EMBL/GenBank/DDBJ whole genome shotgun (WGS) entry which is preliminary data.</text>
</comment>
<evidence type="ECO:0000313" key="2">
    <source>
        <dbReference type="EMBL" id="TWF99086.1"/>
    </source>
</evidence>
<proteinExistence type="predicted"/>
<dbReference type="EMBL" id="VIWT01000001">
    <property type="protein sequence ID" value="TWF99086.1"/>
    <property type="molecule type" value="Genomic_DNA"/>
</dbReference>
<feature type="compositionally biased region" description="Low complexity" evidence="1">
    <location>
        <begin position="144"/>
        <end position="155"/>
    </location>
</feature>
<evidence type="ECO:0000256" key="1">
    <source>
        <dbReference type="SAM" id="MobiDB-lite"/>
    </source>
</evidence>
<feature type="region of interest" description="Disordered" evidence="1">
    <location>
        <begin position="144"/>
        <end position="167"/>
    </location>
</feature>
<keyword evidence="3" id="KW-1185">Reference proteome</keyword>
<reference evidence="2 3" key="1">
    <citation type="submission" date="2019-06" db="EMBL/GenBank/DDBJ databases">
        <title>Sequencing the genomes of 1000 actinobacteria strains.</title>
        <authorList>
            <person name="Klenk H.-P."/>
        </authorList>
    </citation>
    <scope>NUCLEOTIDE SEQUENCE [LARGE SCALE GENOMIC DNA]</scope>
    <source>
        <strain evidence="2 3">DSM 44826</strain>
    </source>
</reference>
<dbReference type="RefSeq" id="WP_145905412.1">
    <property type="nucleotide sequence ID" value="NZ_BAAAMZ010000011.1"/>
</dbReference>